<dbReference type="Proteomes" id="UP000305948">
    <property type="component" value="Unassembled WGS sequence"/>
</dbReference>
<keyword evidence="12" id="KW-1015">Disulfide bond</keyword>
<evidence type="ECO:0000313" key="20">
    <source>
        <dbReference type="Proteomes" id="UP000305948"/>
    </source>
</evidence>
<keyword evidence="11" id="KW-0482">Metalloprotease</keyword>
<keyword evidence="8 17" id="KW-0732">Signal</keyword>
<dbReference type="AlphaFoldDB" id="A0A5C3N019"/>
<dbReference type="PRINTS" id="PR00765">
    <property type="entry name" value="CRBOXYPTASEA"/>
</dbReference>
<comment type="cofactor">
    <cofactor evidence="1">
        <name>Zn(2+)</name>
        <dbReference type="ChEBI" id="CHEBI:29105"/>
    </cofactor>
</comment>
<evidence type="ECO:0000256" key="16">
    <source>
        <dbReference type="PROSITE-ProRule" id="PRU01379"/>
    </source>
</evidence>
<keyword evidence="4" id="KW-0964">Secreted</keyword>
<dbReference type="GO" id="GO:0006508">
    <property type="term" value="P:proteolysis"/>
    <property type="evidence" value="ECO:0007669"/>
    <property type="project" value="UniProtKB-KW"/>
</dbReference>
<evidence type="ECO:0000256" key="11">
    <source>
        <dbReference type="ARBA" id="ARBA00023049"/>
    </source>
</evidence>
<dbReference type="STRING" id="5364.A0A5C3N019"/>
<feature type="chain" id="PRO_5022835739" description="Inactive metallocarboxypeptidase ECM14" evidence="17">
    <location>
        <begin position="22"/>
        <end position="448"/>
    </location>
</feature>
<dbReference type="PROSITE" id="PS52035">
    <property type="entry name" value="PEPTIDASE_M14"/>
    <property type="match status" value="1"/>
</dbReference>
<protein>
    <recommendedName>
        <fullName evidence="14">Inactive metallocarboxypeptidase ECM14</fullName>
    </recommendedName>
    <alternativeName>
        <fullName evidence="15">Inactive metallocarboxypeptidase ecm14</fullName>
    </alternativeName>
</protein>
<organism evidence="19 20">
    <name type="scientific">Heliocybe sulcata</name>
    <dbReference type="NCBI Taxonomy" id="5364"/>
    <lineage>
        <taxon>Eukaryota</taxon>
        <taxon>Fungi</taxon>
        <taxon>Dikarya</taxon>
        <taxon>Basidiomycota</taxon>
        <taxon>Agaricomycotina</taxon>
        <taxon>Agaricomycetes</taxon>
        <taxon>Gloeophyllales</taxon>
        <taxon>Gloeophyllaceae</taxon>
        <taxon>Heliocybe</taxon>
    </lineage>
</organism>
<keyword evidence="10" id="KW-0862">Zinc</keyword>
<keyword evidence="7" id="KW-0479">Metal-binding</keyword>
<comment type="caution">
    <text evidence="16">Lacks conserved residue(s) required for the propagation of feature annotation.</text>
</comment>
<dbReference type="Pfam" id="PF00246">
    <property type="entry name" value="Peptidase_M14"/>
    <property type="match status" value="1"/>
</dbReference>
<feature type="signal peptide" evidence="17">
    <location>
        <begin position="1"/>
        <end position="21"/>
    </location>
</feature>
<proteinExistence type="inferred from homology"/>
<evidence type="ECO:0000256" key="8">
    <source>
        <dbReference type="ARBA" id="ARBA00022729"/>
    </source>
</evidence>
<keyword evidence="20" id="KW-1185">Reference proteome</keyword>
<evidence type="ECO:0000256" key="12">
    <source>
        <dbReference type="ARBA" id="ARBA00023157"/>
    </source>
</evidence>
<sequence length="448" mass="49931">MCCSLLLRVLSLCAVFVDVFPVPALVEQEILLSSDDTVVAEQQEGRLVQFHSHNNDRQNMDQVLETLGDAEDVWQIGESRMDSYLPSPTPRSPATLTYPHTTLPVSSPHLSAPFYPPPSDVSDLTSLNTTYHAGYHPLPAIHSFLASLANQHPDQVSLVPLGHSGEGREMVGVRVTSSDSDMRKRQHATSSNKKASFLITGTQHAREWVATSASLYLIHALVANSSEPGSLSHLLNTYDFYVIPLPNPDGYEYTWTTDRLWYKNRMALGADDKCVGIDLGRNWGYKWGGKQYKKQPCHHWFPGHRPFEAPEVNNLANFIMTIPRLKAFVDLRSYGQMISIPYSFSCKKIPKDAEDLLEAALGAAQAARKSHGTVFQTGALCETLYRAPGNIIDYMYKKAGVKYSYAVHLRDTGTYGFSLPEAMLRPVGEETADMIDYLANFIVTKRDV</sequence>
<feature type="domain" description="Peptidase M14" evidence="18">
    <location>
        <begin position="134"/>
        <end position="442"/>
    </location>
</feature>
<dbReference type="OrthoDB" id="3626597at2759"/>
<evidence type="ECO:0000313" key="19">
    <source>
        <dbReference type="EMBL" id="TFK50372.1"/>
    </source>
</evidence>
<evidence type="ECO:0000259" key="18">
    <source>
        <dbReference type="PROSITE" id="PS52035"/>
    </source>
</evidence>
<dbReference type="GO" id="GO:0004181">
    <property type="term" value="F:metallocarboxypeptidase activity"/>
    <property type="evidence" value="ECO:0007669"/>
    <property type="project" value="InterPro"/>
</dbReference>
<evidence type="ECO:0000256" key="6">
    <source>
        <dbReference type="ARBA" id="ARBA00022670"/>
    </source>
</evidence>
<dbReference type="GO" id="GO:0005615">
    <property type="term" value="C:extracellular space"/>
    <property type="evidence" value="ECO:0007669"/>
    <property type="project" value="TreeGrafter"/>
</dbReference>
<comment type="subcellular location">
    <subcellularLocation>
        <location evidence="2">Secreted</location>
    </subcellularLocation>
</comment>
<evidence type="ECO:0000256" key="4">
    <source>
        <dbReference type="ARBA" id="ARBA00022525"/>
    </source>
</evidence>
<dbReference type="SMART" id="SM00631">
    <property type="entry name" value="Zn_pept"/>
    <property type="match status" value="1"/>
</dbReference>
<evidence type="ECO:0000256" key="7">
    <source>
        <dbReference type="ARBA" id="ARBA00022723"/>
    </source>
</evidence>
<accession>A0A5C3N019</accession>
<dbReference type="PANTHER" id="PTHR11705:SF147">
    <property type="entry name" value="INACTIVE METALLOCARBOXYPEPTIDASE ECM14"/>
    <property type="match status" value="1"/>
</dbReference>
<keyword evidence="5" id="KW-0121">Carboxypeptidase</keyword>
<dbReference type="Gene3D" id="3.40.630.10">
    <property type="entry name" value="Zn peptidases"/>
    <property type="match status" value="1"/>
</dbReference>
<evidence type="ECO:0000256" key="9">
    <source>
        <dbReference type="ARBA" id="ARBA00022801"/>
    </source>
</evidence>
<evidence type="ECO:0000256" key="3">
    <source>
        <dbReference type="ARBA" id="ARBA00005988"/>
    </source>
</evidence>
<dbReference type="EMBL" id="ML213513">
    <property type="protein sequence ID" value="TFK50372.1"/>
    <property type="molecule type" value="Genomic_DNA"/>
</dbReference>
<dbReference type="SUPFAM" id="SSF53187">
    <property type="entry name" value="Zn-dependent exopeptidases"/>
    <property type="match status" value="1"/>
</dbReference>
<dbReference type="CDD" id="cd03860">
    <property type="entry name" value="M14_CP_A-B_like"/>
    <property type="match status" value="1"/>
</dbReference>
<evidence type="ECO:0000256" key="17">
    <source>
        <dbReference type="SAM" id="SignalP"/>
    </source>
</evidence>
<evidence type="ECO:0000256" key="5">
    <source>
        <dbReference type="ARBA" id="ARBA00022645"/>
    </source>
</evidence>
<evidence type="ECO:0000256" key="14">
    <source>
        <dbReference type="ARBA" id="ARBA00026187"/>
    </source>
</evidence>
<keyword evidence="6" id="KW-0645">Protease</keyword>
<reference evidence="19 20" key="1">
    <citation type="journal article" date="2019" name="Nat. Ecol. Evol.">
        <title>Megaphylogeny resolves global patterns of mushroom evolution.</title>
        <authorList>
            <person name="Varga T."/>
            <person name="Krizsan K."/>
            <person name="Foldi C."/>
            <person name="Dima B."/>
            <person name="Sanchez-Garcia M."/>
            <person name="Sanchez-Ramirez S."/>
            <person name="Szollosi G.J."/>
            <person name="Szarkandi J.G."/>
            <person name="Papp V."/>
            <person name="Albert L."/>
            <person name="Andreopoulos W."/>
            <person name="Angelini C."/>
            <person name="Antonin V."/>
            <person name="Barry K.W."/>
            <person name="Bougher N.L."/>
            <person name="Buchanan P."/>
            <person name="Buyck B."/>
            <person name="Bense V."/>
            <person name="Catcheside P."/>
            <person name="Chovatia M."/>
            <person name="Cooper J."/>
            <person name="Damon W."/>
            <person name="Desjardin D."/>
            <person name="Finy P."/>
            <person name="Geml J."/>
            <person name="Haridas S."/>
            <person name="Hughes K."/>
            <person name="Justo A."/>
            <person name="Karasinski D."/>
            <person name="Kautmanova I."/>
            <person name="Kiss B."/>
            <person name="Kocsube S."/>
            <person name="Kotiranta H."/>
            <person name="LaButti K.M."/>
            <person name="Lechner B.E."/>
            <person name="Liimatainen K."/>
            <person name="Lipzen A."/>
            <person name="Lukacs Z."/>
            <person name="Mihaltcheva S."/>
            <person name="Morgado L.N."/>
            <person name="Niskanen T."/>
            <person name="Noordeloos M.E."/>
            <person name="Ohm R.A."/>
            <person name="Ortiz-Santana B."/>
            <person name="Ovrebo C."/>
            <person name="Racz N."/>
            <person name="Riley R."/>
            <person name="Savchenko A."/>
            <person name="Shiryaev A."/>
            <person name="Soop K."/>
            <person name="Spirin V."/>
            <person name="Szebenyi C."/>
            <person name="Tomsovsky M."/>
            <person name="Tulloss R.E."/>
            <person name="Uehling J."/>
            <person name="Grigoriev I.V."/>
            <person name="Vagvolgyi C."/>
            <person name="Papp T."/>
            <person name="Martin F.M."/>
            <person name="Miettinen O."/>
            <person name="Hibbett D.S."/>
            <person name="Nagy L.G."/>
        </authorList>
    </citation>
    <scope>NUCLEOTIDE SEQUENCE [LARGE SCALE GENOMIC DNA]</scope>
    <source>
        <strain evidence="19 20">OMC1185</strain>
    </source>
</reference>
<keyword evidence="9" id="KW-0378">Hydrolase</keyword>
<evidence type="ECO:0000256" key="10">
    <source>
        <dbReference type="ARBA" id="ARBA00022833"/>
    </source>
</evidence>
<dbReference type="GO" id="GO:0008270">
    <property type="term" value="F:zinc ion binding"/>
    <property type="evidence" value="ECO:0007669"/>
    <property type="project" value="InterPro"/>
</dbReference>
<dbReference type="InterPro" id="IPR000834">
    <property type="entry name" value="Peptidase_M14"/>
</dbReference>
<dbReference type="FunFam" id="3.40.630.10:FF:000084">
    <property type="entry name" value="Carboxypeptidase B2"/>
    <property type="match status" value="1"/>
</dbReference>
<evidence type="ECO:0000256" key="15">
    <source>
        <dbReference type="ARBA" id="ARBA00026213"/>
    </source>
</evidence>
<gene>
    <name evidence="19" type="ORF">OE88DRAFT_1660708</name>
</gene>
<comment type="function">
    <text evidence="13">Inactive carboxypeptidase that may play a role in cell wall organization and biogenesis.</text>
</comment>
<name>A0A5C3N019_9AGAM</name>
<dbReference type="PANTHER" id="PTHR11705">
    <property type="entry name" value="PROTEASE FAMILY M14 CARBOXYPEPTIDASE A,B"/>
    <property type="match status" value="1"/>
</dbReference>
<evidence type="ECO:0000256" key="13">
    <source>
        <dbReference type="ARBA" id="ARBA00025210"/>
    </source>
</evidence>
<comment type="similarity">
    <text evidence="3 16">Belongs to the peptidase M14 family.</text>
</comment>
<evidence type="ECO:0000256" key="2">
    <source>
        <dbReference type="ARBA" id="ARBA00004613"/>
    </source>
</evidence>
<evidence type="ECO:0000256" key="1">
    <source>
        <dbReference type="ARBA" id="ARBA00001947"/>
    </source>
</evidence>